<evidence type="ECO:0000259" key="3">
    <source>
        <dbReference type="Pfam" id="PF09460"/>
    </source>
</evidence>
<dbReference type="EMBL" id="SMQN01000005">
    <property type="protein sequence ID" value="TLB85536.1"/>
    <property type="molecule type" value="Genomic_DNA"/>
</dbReference>
<dbReference type="RefSeq" id="WP_137987095.1">
    <property type="nucleotide sequence ID" value="NZ_SMQJ01000005.1"/>
</dbReference>
<dbReference type="SUPFAM" id="SSF49401">
    <property type="entry name" value="Bacterial adhesins"/>
    <property type="match status" value="1"/>
</dbReference>
<dbReference type="Proteomes" id="UP000305891">
    <property type="component" value="Unassembled WGS sequence"/>
</dbReference>
<proteinExistence type="predicted"/>
<evidence type="ECO:0000313" key="4">
    <source>
        <dbReference type="EMBL" id="TLB85536.1"/>
    </source>
</evidence>
<dbReference type="Gene3D" id="2.60.40.1570">
    <property type="entry name" value="Dr adhesin"/>
    <property type="match status" value="1"/>
</dbReference>
<dbReference type="AlphaFoldDB" id="A0A4U8LIZ2"/>
<feature type="domain" description="Saf-pilin pilus formation protein" evidence="3">
    <location>
        <begin position="24"/>
        <end position="164"/>
    </location>
</feature>
<feature type="signal peptide" evidence="2">
    <location>
        <begin position="1"/>
        <end position="22"/>
    </location>
</feature>
<evidence type="ECO:0000313" key="5">
    <source>
        <dbReference type="Proteomes" id="UP000305891"/>
    </source>
</evidence>
<dbReference type="CDD" id="cd18775">
    <property type="entry name" value="SafA-like"/>
    <property type="match status" value="1"/>
</dbReference>
<evidence type="ECO:0000256" key="2">
    <source>
        <dbReference type="SAM" id="SignalP"/>
    </source>
</evidence>
<dbReference type="NCBIfam" id="NF011767">
    <property type="entry name" value="PRK15221.1"/>
    <property type="match status" value="1"/>
</dbReference>
<reference evidence="4 5" key="1">
    <citation type="journal article" date="2019" name="Foodborne Pathog. Dis.">
        <title>Whole Genome Sequencing Analysis of Nontyphoidal Salmonella enterica of Chicken Meat and Human Origin Under Surveillance in Sri Lanka.</title>
        <authorList>
            <person name="Tay M.Y.F."/>
            <person name="Pathirage S."/>
            <person name="Chandrasekaran L."/>
            <person name="Wickramasuriya U."/>
            <person name="Sadeepanie N."/>
            <person name="Waidyarathna K.D.K."/>
            <person name="Liyanage L.D.C."/>
            <person name="Seow K.L.G."/>
            <person name="Hendriksen R.S."/>
            <person name="Takeuchi M.T."/>
            <person name="Schlundt J."/>
        </authorList>
    </citation>
    <scope>NUCLEOTIDE SEQUENCE [LARGE SCALE GENOMIC DNA]</scope>
    <source>
        <strain evidence="4 5">SL_55_S309</strain>
    </source>
</reference>
<keyword evidence="1 2" id="KW-0732">Signal</keyword>
<evidence type="ECO:0000256" key="1">
    <source>
        <dbReference type="ARBA" id="ARBA00022729"/>
    </source>
</evidence>
<gene>
    <name evidence="4" type="ORF">E2E88_11630</name>
</gene>
<feature type="chain" id="PRO_5030104281" evidence="2">
    <location>
        <begin position="23"/>
        <end position="164"/>
    </location>
</feature>
<organism evidence="4 5">
    <name type="scientific">Salmonella enterica subsp. enterica serovar Java</name>
    <dbReference type="NCBI Taxonomy" id="224729"/>
    <lineage>
        <taxon>Bacteria</taxon>
        <taxon>Pseudomonadati</taxon>
        <taxon>Pseudomonadota</taxon>
        <taxon>Gammaproteobacteria</taxon>
        <taxon>Enterobacterales</taxon>
        <taxon>Enterobacteriaceae</taxon>
        <taxon>Salmonella</taxon>
    </lineage>
</organism>
<protein>
    <submittedName>
        <fullName evidence="4">Pilus assembly protein</fullName>
    </submittedName>
</protein>
<accession>A0A4U8LIZ2</accession>
<sequence length="164" mass="17298">MKSIKKLIIASALSMMAASCYADGFLPDTEQQKSVDISFAAPESLSVSLEQVPGLMAGRGHDGMNIAKLTVSSASIKEFGARGVSSSPLGSAGSEWRITGKNNGESILVGFSDHVATARGPKMWNGETWSTFDTNAPVNIVITGDQDISPDTYPLTVDLVGYRP</sequence>
<dbReference type="PROSITE" id="PS51257">
    <property type="entry name" value="PROKAR_LIPOPROTEIN"/>
    <property type="match status" value="1"/>
</dbReference>
<name>A0A4U8LIZ2_SALEB</name>
<dbReference type="Pfam" id="PF09460">
    <property type="entry name" value="Saf-Nte_pilin"/>
    <property type="match status" value="1"/>
</dbReference>
<dbReference type="InterPro" id="IPR018569">
    <property type="entry name" value="Saf-pilin_pilus_formation"/>
</dbReference>
<dbReference type="InterPro" id="IPR037028">
    <property type="entry name" value="Dr_adhesin_sf"/>
</dbReference>
<dbReference type="InterPro" id="IPR008966">
    <property type="entry name" value="Adhesion_dom_sf"/>
</dbReference>
<comment type="caution">
    <text evidence="4">The sequence shown here is derived from an EMBL/GenBank/DDBJ whole genome shotgun (WGS) entry which is preliminary data.</text>
</comment>